<evidence type="ECO:0000256" key="2">
    <source>
        <dbReference type="ARBA" id="ARBA00023125"/>
    </source>
</evidence>
<evidence type="ECO:0000259" key="4">
    <source>
        <dbReference type="PROSITE" id="PS01124"/>
    </source>
</evidence>
<accession>A0ABX8ZVU0</accession>
<dbReference type="Proteomes" id="UP000824300">
    <property type="component" value="Chromosome"/>
</dbReference>
<evidence type="ECO:0000256" key="3">
    <source>
        <dbReference type="ARBA" id="ARBA00023163"/>
    </source>
</evidence>
<evidence type="ECO:0000313" key="6">
    <source>
        <dbReference type="Proteomes" id="UP000824300"/>
    </source>
</evidence>
<feature type="domain" description="HTH araC/xylS-type" evidence="4">
    <location>
        <begin position="157"/>
        <end position="257"/>
    </location>
</feature>
<dbReference type="Gene3D" id="1.10.10.60">
    <property type="entry name" value="Homeodomain-like"/>
    <property type="match status" value="1"/>
</dbReference>
<dbReference type="InterPro" id="IPR050204">
    <property type="entry name" value="AraC_XylS_family_regulators"/>
</dbReference>
<sequence length="291" mass="32886">MEVQFFAPPPDLKACFGNFYRLEVSLPRGQTVTDYLQPAWANLRFADKNPPKAQPLDSDTELSARFSVAGPTSKANRFTIGSTCLWGIALSPLGWARFVRRPAKDYLNGLWDGEKHPDFASLAPLCGILCNSSHDPEDQVEDMCEFFRSLAPPPRDEERILAIQHAMEDPHLLEVRALAERTGLNVRTLERICGRHFGLPPRALLRRQRMMRSLAAFMLSDEKSWTRTIDAHYHDQAHFVHEFHDFMGMSPSEYASMPHPILNAFMPNQKRVWGTPAKAEEPQAAQSASAT</sequence>
<protein>
    <submittedName>
        <fullName evidence="5">Helix-turn-helix domain-containing protein</fullName>
    </submittedName>
</protein>
<dbReference type="PROSITE" id="PS01124">
    <property type="entry name" value="HTH_ARAC_FAMILY_2"/>
    <property type="match status" value="1"/>
</dbReference>
<dbReference type="SMART" id="SM00342">
    <property type="entry name" value="HTH_ARAC"/>
    <property type="match status" value="1"/>
</dbReference>
<name>A0ABX8ZVU0_9SPHN</name>
<dbReference type="Pfam" id="PF12833">
    <property type="entry name" value="HTH_18"/>
    <property type="match status" value="1"/>
</dbReference>
<keyword evidence="6" id="KW-1185">Reference proteome</keyword>
<keyword evidence="2" id="KW-0238">DNA-binding</keyword>
<dbReference type="PANTHER" id="PTHR46796:SF13">
    <property type="entry name" value="HTH-TYPE TRANSCRIPTIONAL ACTIVATOR RHAS"/>
    <property type="match status" value="1"/>
</dbReference>
<keyword evidence="3" id="KW-0804">Transcription</keyword>
<reference evidence="5 6" key="1">
    <citation type="submission" date="2021-08" db="EMBL/GenBank/DDBJ databases">
        <title>Comparative Genomics Analysis of the Genus Qipengyuania Reveals Extensive Genetic Diversity and Metabolic Versatility, Including the Description of Fifteen Novel Species.</title>
        <authorList>
            <person name="Liu Y."/>
        </authorList>
    </citation>
    <scope>NUCLEOTIDE SEQUENCE [LARGE SCALE GENOMIC DNA]</scope>
    <source>
        <strain evidence="5 6">1NDW3</strain>
    </source>
</reference>
<dbReference type="EMBL" id="CP081296">
    <property type="protein sequence ID" value="QZD91702.1"/>
    <property type="molecule type" value="Genomic_DNA"/>
</dbReference>
<dbReference type="InterPro" id="IPR018060">
    <property type="entry name" value="HTH_AraC"/>
</dbReference>
<evidence type="ECO:0000256" key="1">
    <source>
        <dbReference type="ARBA" id="ARBA00023015"/>
    </source>
</evidence>
<gene>
    <name evidence="5" type="ORF">K3162_09060</name>
</gene>
<evidence type="ECO:0000313" key="5">
    <source>
        <dbReference type="EMBL" id="QZD91702.1"/>
    </source>
</evidence>
<keyword evidence="1" id="KW-0805">Transcription regulation</keyword>
<proteinExistence type="predicted"/>
<organism evidence="5 6">
    <name type="scientific">Qipengyuania xiapuensis</name>
    <dbReference type="NCBI Taxonomy" id="2867236"/>
    <lineage>
        <taxon>Bacteria</taxon>
        <taxon>Pseudomonadati</taxon>
        <taxon>Pseudomonadota</taxon>
        <taxon>Alphaproteobacteria</taxon>
        <taxon>Sphingomonadales</taxon>
        <taxon>Erythrobacteraceae</taxon>
        <taxon>Qipengyuania</taxon>
    </lineage>
</organism>
<dbReference type="PANTHER" id="PTHR46796">
    <property type="entry name" value="HTH-TYPE TRANSCRIPTIONAL ACTIVATOR RHAS-RELATED"/>
    <property type="match status" value="1"/>
</dbReference>